<dbReference type="Proteomes" id="UP000292052">
    <property type="component" value="Unassembled WGS sequence"/>
</dbReference>
<dbReference type="OrthoDB" id="5948578at2759"/>
<dbReference type="GO" id="GO:0061617">
    <property type="term" value="C:MICOS complex"/>
    <property type="evidence" value="ECO:0007669"/>
    <property type="project" value="UniProtKB-UniRule"/>
</dbReference>
<keyword evidence="5" id="KW-1133">Transmembrane helix</keyword>
<keyword evidence="10" id="KW-1185">Reference proteome</keyword>
<keyword evidence="6 8" id="KW-0496">Mitochondrion</keyword>
<keyword evidence="3" id="KW-0812">Transmembrane</keyword>
<evidence type="ECO:0000256" key="3">
    <source>
        <dbReference type="ARBA" id="ARBA00022692"/>
    </source>
</evidence>
<keyword evidence="7" id="KW-0472">Membrane</keyword>
<evidence type="ECO:0000313" key="9">
    <source>
        <dbReference type="EMBL" id="RZC40243.1"/>
    </source>
</evidence>
<dbReference type="PANTHER" id="PTHR31816">
    <property type="entry name" value="MICOS COMPLEX SUBUNIT MIC13"/>
    <property type="match status" value="1"/>
</dbReference>
<sequence length="235" mass="26356">MTKSRVCAERTINLAKQTCARKTNLLVYERQKGEGCRPQPKIYIPPISSPQVKRIKICTGAELKKMCPPPPCPCPPKIPRPTLITRLARLLGLGVKSLLALGAVYVTYDMGIWGDSNTTGDLYKRICIEMLPKFVEPSKAKSIPPSCQAEQELFNLLEKDPYCCDKFPIDHENGVYELQQKWNKVVSTTFESVAGFPNHVRKWSHQVYCKIFSSAEICKDAPDSESGENCCPCND</sequence>
<comment type="function">
    <text evidence="8">Component of the MICOS complex, a large protein complex of the mitochondrial inner membrane that plays crucial roles in the maintenance of crista junctions, inner membrane architecture, and formation of contact sites to the outer membrane.</text>
</comment>
<gene>
    <name evidence="9" type="ORF">BDFB_008631</name>
</gene>
<dbReference type="Pfam" id="PF15884">
    <property type="entry name" value="QIL1"/>
    <property type="match status" value="1"/>
</dbReference>
<evidence type="ECO:0000256" key="5">
    <source>
        <dbReference type="ARBA" id="ARBA00022989"/>
    </source>
</evidence>
<comment type="subcellular location">
    <subcellularLocation>
        <location evidence="1 8">Mitochondrion inner membrane</location>
        <topology evidence="1 8">Single-pass membrane protein</topology>
    </subcellularLocation>
</comment>
<dbReference type="GO" id="GO:0044284">
    <property type="term" value="C:mitochondrial crista junction"/>
    <property type="evidence" value="ECO:0007669"/>
    <property type="project" value="TreeGrafter"/>
</dbReference>
<accession>A0A482W6H2</accession>
<dbReference type="PANTHER" id="PTHR31816:SF3">
    <property type="entry name" value="MICOS COMPLEX SUBUNIT MIC13"/>
    <property type="match status" value="1"/>
</dbReference>
<protein>
    <recommendedName>
        <fullName evidence="8">MICOS complex subunit MIC13</fullName>
    </recommendedName>
</protein>
<dbReference type="EMBL" id="QDEB01027699">
    <property type="protein sequence ID" value="RZC40243.1"/>
    <property type="molecule type" value="Genomic_DNA"/>
</dbReference>
<keyword evidence="4 8" id="KW-0999">Mitochondrion inner membrane</keyword>
<reference evidence="9 10" key="1">
    <citation type="submission" date="2017-03" db="EMBL/GenBank/DDBJ databases">
        <title>Genome of the blue death feigning beetle - Asbolus verrucosus.</title>
        <authorList>
            <person name="Rider S.D."/>
        </authorList>
    </citation>
    <scope>NUCLEOTIDE SEQUENCE [LARGE SCALE GENOMIC DNA]</scope>
    <source>
        <strain evidence="9">Butters</strain>
        <tissue evidence="9">Head and leg muscle</tissue>
    </source>
</reference>
<evidence type="ECO:0000256" key="7">
    <source>
        <dbReference type="ARBA" id="ARBA00023136"/>
    </source>
</evidence>
<comment type="caution">
    <text evidence="9">The sequence shown here is derived from an EMBL/GenBank/DDBJ whole genome shotgun (WGS) entry which is preliminary data.</text>
</comment>
<name>A0A482W6H2_ASBVE</name>
<evidence type="ECO:0000256" key="8">
    <source>
        <dbReference type="RuleBase" id="RU363009"/>
    </source>
</evidence>
<comment type="similarity">
    <text evidence="2 8">Belongs to the MICOS complex subunit Mic13 family.</text>
</comment>
<dbReference type="GO" id="GO:0042407">
    <property type="term" value="P:cristae formation"/>
    <property type="evidence" value="ECO:0007669"/>
    <property type="project" value="TreeGrafter"/>
</dbReference>
<dbReference type="AlphaFoldDB" id="A0A482W6H2"/>
<comment type="subunit">
    <text evidence="8">Component of the mitochondrial contact site and cristae organizing system (MICOS) complex.</text>
</comment>
<evidence type="ECO:0000256" key="4">
    <source>
        <dbReference type="ARBA" id="ARBA00022792"/>
    </source>
</evidence>
<dbReference type="InterPro" id="IPR026769">
    <property type="entry name" value="Mic13"/>
</dbReference>
<evidence type="ECO:0000256" key="2">
    <source>
        <dbReference type="ARBA" id="ARBA00006771"/>
    </source>
</evidence>
<organism evidence="9 10">
    <name type="scientific">Asbolus verrucosus</name>
    <name type="common">Desert ironclad beetle</name>
    <dbReference type="NCBI Taxonomy" id="1661398"/>
    <lineage>
        <taxon>Eukaryota</taxon>
        <taxon>Metazoa</taxon>
        <taxon>Ecdysozoa</taxon>
        <taxon>Arthropoda</taxon>
        <taxon>Hexapoda</taxon>
        <taxon>Insecta</taxon>
        <taxon>Pterygota</taxon>
        <taxon>Neoptera</taxon>
        <taxon>Endopterygota</taxon>
        <taxon>Coleoptera</taxon>
        <taxon>Polyphaga</taxon>
        <taxon>Cucujiformia</taxon>
        <taxon>Tenebrionidae</taxon>
        <taxon>Pimeliinae</taxon>
        <taxon>Asbolus</taxon>
    </lineage>
</organism>
<evidence type="ECO:0000256" key="1">
    <source>
        <dbReference type="ARBA" id="ARBA00004434"/>
    </source>
</evidence>
<proteinExistence type="inferred from homology"/>
<evidence type="ECO:0000313" key="10">
    <source>
        <dbReference type="Proteomes" id="UP000292052"/>
    </source>
</evidence>
<evidence type="ECO:0000256" key="6">
    <source>
        <dbReference type="ARBA" id="ARBA00023128"/>
    </source>
</evidence>